<dbReference type="InterPro" id="IPR036291">
    <property type="entry name" value="NAD(P)-bd_dom_sf"/>
</dbReference>
<proteinExistence type="inferred from homology"/>
<sequence length="112" mass="12276">MNYRSDDEKAQAFASIELLVNNAGSDFTKTAFQSIETSEWRKVQEGTLNAAFFVGCEFAHHLLIRRLNGCIVNMLSKSAILSSSVHNAAYIAAKGGLMTLTRGMAKELIVYA</sequence>
<dbReference type="SUPFAM" id="SSF51735">
    <property type="entry name" value="NAD(P)-binding Rossmann-fold domains"/>
    <property type="match status" value="1"/>
</dbReference>
<organism evidence="3 4">
    <name type="scientific">Fusibacter paucivorans</name>
    <dbReference type="NCBI Taxonomy" id="76009"/>
    <lineage>
        <taxon>Bacteria</taxon>
        <taxon>Bacillati</taxon>
        <taxon>Bacillota</taxon>
        <taxon>Clostridia</taxon>
        <taxon>Eubacteriales</taxon>
        <taxon>Eubacteriales Family XII. Incertae Sedis</taxon>
        <taxon>Fusibacter</taxon>
    </lineage>
</organism>
<dbReference type="PRINTS" id="PR00080">
    <property type="entry name" value="SDRFAMILY"/>
</dbReference>
<dbReference type="Gene3D" id="3.40.50.720">
    <property type="entry name" value="NAD(P)-binding Rossmann-like Domain"/>
    <property type="match status" value="1"/>
</dbReference>
<dbReference type="PANTHER" id="PTHR43639:SF1">
    <property type="entry name" value="SHORT-CHAIN DEHYDROGENASE_REDUCTASE FAMILY PROTEIN"/>
    <property type="match status" value="1"/>
</dbReference>
<keyword evidence="2" id="KW-0560">Oxidoreductase</keyword>
<evidence type="ECO:0000256" key="1">
    <source>
        <dbReference type="ARBA" id="ARBA00006484"/>
    </source>
</evidence>
<evidence type="ECO:0000256" key="2">
    <source>
        <dbReference type="ARBA" id="ARBA00023002"/>
    </source>
</evidence>
<dbReference type="RefSeq" id="WP_213235848.1">
    <property type="nucleotide sequence ID" value="NZ_JAHBCL010000007.1"/>
</dbReference>
<dbReference type="PRINTS" id="PR00081">
    <property type="entry name" value="GDHRDH"/>
</dbReference>
<accession>A0ABS5PMD7</accession>
<protein>
    <submittedName>
        <fullName evidence="3">SDR family NAD(P)-dependent oxidoreductase</fullName>
    </submittedName>
</protein>
<dbReference type="InterPro" id="IPR002347">
    <property type="entry name" value="SDR_fam"/>
</dbReference>
<name>A0ABS5PMD7_9FIRM</name>
<comment type="caution">
    <text evidence="3">The sequence shown here is derived from an EMBL/GenBank/DDBJ whole genome shotgun (WGS) entry which is preliminary data.</text>
</comment>
<keyword evidence="4" id="KW-1185">Reference proteome</keyword>
<gene>
    <name evidence="3" type="ORF">KHM83_05200</name>
</gene>
<comment type="similarity">
    <text evidence="1">Belongs to the short-chain dehydrogenases/reductases (SDR) family.</text>
</comment>
<reference evidence="3 4" key="1">
    <citation type="submission" date="2021-05" db="EMBL/GenBank/DDBJ databases">
        <title>Fusibacter ferrireducens sp. nov., an anaerobic, sulfur- and Fe-reducing bacterium isolated from the mangrove sediment.</title>
        <authorList>
            <person name="Qiu D."/>
        </authorList>
    </citation>
    <scope>NUCLEOTIDE SEQUENCE [LARGE SCALE GENOMIC DNA]</scope>
    <source>
        <strain evidence="3 4">DSM 12116</strain>
    </source>
</reference>
<dbReference type="Proteomes" id="UP000746471">
    <property type="component" value="Unassembled WGS sequence"/>
</dbReference>
<dbReference type="EMBL" id="JAHBCL010000007">
    <property type="protein sequence ID" value="MBS7526062.1"/>
    <property type="molecule type" value="Genomic_DNA"/>
</dbReference>
<dbReference type="CDD" id="cd05233">
    <property type="entry name" value="SDR_c"/>
    <property type="match status" value="1"/>
</dbReference>
<dbReference type="PANTHER" id="PTHR43639">
    <property type="entry name" value="OXIDOREDUCTASE, SHORT-CHAIN DEHYDROGENASE/REDUCTASE FAMILY (AFU_ORTHOLOGUE AFUA_5G02870)"/>
    <property type="match status" value="1"/>
</dbReference>
<evidence type="ECO:0000313" key="3">
    <source>
        <dbReference type="EMBL" id="MBS7526062.1"/>
    </source>
</evidence>
<evidence type="ECO:0000313" key="4">
    <source>
        <dbReference type="Proteomes" id="UP000746471"/>
    </source>
</evidence>
<dbReference type="Pfam" id="PF00106">
    <property type="entry name" value="adh_short"/>
    <property type="match status" value="1"/>
</dbReference>